<dbReference type="Gene3D" id="3.50.50.60">
    <property type="entry name" value="FAD/NAD(P)-binding domain"/>
    <property type="match status" value="2"/>
</dbReference>
<proteinExistence type="predicted"/>
<protein>
    <submittedName>
        <fullName evidence="5">Thioredoxin reductase</fullName>
    </submittedName>
</protein>
<organism evidence="5 6">
    <name type="scientific">Pedobacter duraquae</name>
    <dbReference type="NCBI Taxonomy" id="425511"/>
    <lineage>
        <taxon>Bacteria</taxon>
        <taxon>Pseudomonadati</taxon>
        <taxon>Bacteroidota</taxon>
        <taxon>Sphingobacteriia</taxon>
        <taxon>Sphingobacteriales</taxon>
        <taxon>Sphingobacteriaceae</taxon>
        <taxon>Pedobacter</taxon>
    </lineage>
</organism>
<evidence type="ECO:0000256" key="1">
    <source>
        <dbReference type="ARBA" id="ARBA00022630"/>
    </source>
</evidence>
<dbReference type="PANTHER" id="PTHR48105">
    <property type="entry name" value="THIOREDOXIN REDUCTASE 1-RELATED-RELATED"/>
    <property type="match status" value="1"/>
</dbReference>
<dbReference type="InterPro" id="IPR050097">
    <property type="entry name" value="Ferredoxin-NADP_redctase_2"/>
</dbReference>
<dbReference type="AlphaFoldDB" id="A0A4R6IK65"/>
<dbReference type="EMBL" id="SNWM01000002">
    <property type="protein sequence ID" value="TDO22454.1"/>
    <property type="molecule type" value="Genomic_DNA"/>
</dbReference>
<comment type="caution">
    <text evidence="5">The sequence shown here is derived from an EMBL/GenBank/DDBJ whole genome shotgun (WGS) entry which is preliminary data.</text>
</comment>
<reference evidence="5 6" key="1">
    <citation type="submission" date="2019-03" db="EMBL/GenBank/DDBJ databases">
        <title>Genomic Encyclopedia of Archaeal and Bacterial Type Strains, Phase II (KMG-II): from individual species to whole genera.</title>
        <authorList>
            <person name="Goeker M."/>
        </authorList>
    </citation>
    <scope>NUCLEOTIDE SEQUENCE [LARGE SCALE GENOMIC DNA]</scope>
    <source>
        <strain evidence="5 6">DSM 19034</strain>
    </source>
</reference>
<dbReference type="PRINTS" id="PR00469">
    <property type="entry name" value="PNDRDTASEII"/>
</dbReference>
<evidence type="ECO:0000259" key="4">
    <source>
        <dbReference type="Pfam" id="PF07992"/>
    </source>
</evidence>
<dbReference type="PRINTS" id="PR00368">
    <property type="entry name" value="FADPNR"/>
</dbReference>
<keyword evidence="3" id="KW-0812">Transmembrane</keyword>
<feature type="transmembrane region" description="Helical" evidence="3">
    <location>
        <begin position="6"/>
        <end position="26"/>
    </location>
</feature>
<keyword evidence="2" id="KW-0560">Oxidoreductase</keyword>
<sequence>MDKNNLIYDALIVGGSYAGLSAALGLGRARRKVLVIDHGMPCNRQTPHSHNFLTQDGSTPAEISALAKAQVSAYPTVQIMNDTVAGVSGENMGFAVSLADGGLVRAKKIIFATGIQDLMPDIPGFKESWGISVIHCPYCHGYEYSDQPTGLLLNGDAAFDFGQVIRNWTDQLTIFTNGVSTLSSAQTAELQLLGIMLNEIPIKSVSHTDGHLTGVTLSNEDQVPLAAMYARLPFKQHSQIPVDLGCGLNALGYLEVDDMQRTTVAGIFAAGDNASPFRSVAGAVAAGAKTAAMLNHDLIMGK</sequence>
<evidence type="ECO:0000313" key="5">
    <source>
        <dbReference type="EMBL" id="TDO22454.1"/>
    </source>
</evidence>
<evidence type="ECO:0000256" key="2">
    <source>
        <dbReference type="ARBA" id="ARBA00023002"/>
    </source>
</evidence>
<keyword evidence="3" id="KW-1133">Transmembrane helix</keyword>
<evidence type="ECO:0000256" key="3">
    <source>
        <dbReference type="SAM" id="Phobius"/>
    </source>
</evidence>
<keyword evidence="1" id="KW-0285">Flavoprotein</keyword>
<dbReference type="InterPro" id="IPR023753">
    <property type="entry name" value="FAD/NAD-binding_dom"/>
</dbReference>
<dbReference type="RefSeq" id="WP_133553823.1">
    <property type="nucleotide sequence ID" value="NZ_SNWM01000002.1"/>
</dbReference>
<feature type="domain" description="FAD/NAD(P)-binding" evidence="4">
    <location>
        <begin position="8"/>
        <end position="287"/>
    </location>
</feature>
<keyword evidence="6" id="KW-1185">Reference proteome</keyword>
<dbReference type="OrthoDB" id="9806179at2"/>
<dbReference type="Proteomes" id="UP000295499">
    <property type="component" value="Unassembled WGS sequence"/>
</dbReference>
<keyword evidence="3" id="KW-0472">Membrane</keyword>
<dbReference type="Pfam" id="PF07992">
    <property type="entry name" value="Pyr_redox_2"/>
    <property type="match status" value="1"/>
</dbReference>
<dbReference type="InterPro" id="IPR036188">
    <property type="entry name" value="FAD/NAD-bd_sf"/>
</dbReference>
<accession>A0A4R6IK65</accession>
<name>A0A4R6IK65_9SPHI</name>
<dbReference type="SUPFAM" id="SSF51905">
    <property type="entry name" value="FAD/NAD(P)-binding domain"/>
    <property type="match status" value="1"/>
</dbReference>
<gene>
    <name evidence="5" type="ORF">CLV32_1427</name>
</gene>
<evidence type="ECO:0000313" key="6">
    <source>
        <dbReference type="Proteomes" id="UP000295499"/>
    </source>
</evidence>
<dbReference type="GO" id="GO:0016491">
    <property type="term" value="F:oxidoreductase activity"/>
    <property type="evidence" value="ECO:0007669"/>
    <property type="project" value="UniProtKB-KW"/>
</dbReference>